<dbReference type="Pfam" id="PF23805">
    <property type="entry name" value="DUF7180"/>
    <property type="match status" value="1"/>
</dbReference>
<evidence type="ECO:0000313" key="2">
    <source>
        <dbReference type="Proteomes" id="UP000279491"/>
    </source>
</evidence>
<dbReference type="EMBL" id="MH845412">
    <property type="protein sequence ID" value="AYJ73316.1"/>
    <property type="molecule type" value="Genomic_DNA"/>
</dbReference>
<evidence type="ECO:0000313" key="1">
    <source>
        <dbReference type="EMBL" id="AYJ73316.1"/>
    </source>
</evidence>
<protein>
    <submittedName>
        <fullName evidence="1">Uncharacterized protein</fullName>
    </submittedName>
</protein>
<dbReference type="InterPro" id="IPR055604">
    <property type="entry name" value="DUF7180"/>
</dbReference>
<name>A0A3B8DJD1_9CAUD</name>
<sequence>MFTVNLTKEQAMSLLSSALTGDKLDRDVADEVVRQVQHQAHPSPTNAAETSVWFYESGALNRRIEEWRERQVVKA</sequence>
<organism evidence="1">
    <name type="scientific">Cronobacter phage CS01</name>
    <dbReference type="NCBI Taxonomy" id="2496544"/>
    <lineage>
        <taxon>Viruses</taxon>
        <taxon>Duplodnaviria</taxon>
        <taxon>Heunggongvirae</taxon>
        <taxon>Uroviricota</taxon>
        <taxon>Caudoviricetes</taxon>
        <taxon>Drexlerviridae</taxon>
        <taxon>Kyungwonvirus</taxon>
        <taxon>Kyungwonvirus CS01</taxon>
    </lineage>
</organism>
<keyword evidence="2" id="KW-1185">Reference proteome</keyword>
<proteinExistence type="predicted"/>
<gene>
    <name evidence="1" type="ORF">CS01_028</name>
</gene>
<reference evidence="1" key="1">
    <citation type="submission" date="2018-09" db="EMBL/GenBank/DDBJ databases">
        <title>Genome Analysis and Characterisation of Bacteriophage CS01 Active against Cronobacter sakazakii.</title>
        <authorList>
            <person name="Kim G.-H."/>
            <person name="Kim J."/>
            <person name="Yoon S.-S."/>
        </authorList>
    </citation>
    <scope>NUCLEOTIDE SEQUENCE [LARGE SCALE GENOMIC DNA]</scope>
</reference>
<accession>A0A3B8DJD1</accession>
<dbReference type="Proteomes" id="UP000279491">
    <property type="component" value="Segment"/>
</dbReference>